<dbReference type="AlphaFoldDB" id="A0A6L9SH17"/>
<dbReference type="Pfam" id="PF12686">
    <property type="entry name" value="DUF3800"/>
    <property type="match status" value="1"/>
</dbReference>
<comment type="caution">
    <text evidence="1">The sequence shown here is derived from an EMBL/GenBank/DDBJ whole genome shotgun (WGS) entry which is preliminary data.</text>
</comment>
<keyword evidence="2" id="KW-1185">Reference proteome</keyword>
<reference evidence="1 2" key="1">
    <citation type="submission" date="2020-02" db="EMBL/GenBank/DDBJ databases">
        <authorList>
            <person name="Li X.-J."/>
            <person name="Han X.-M."/>
        </authorList>
    </citation>
    <scope>NUCLEOTIDE SEQUENCE [LARGE SCALE GENOMIC DNA]</scope>
    <source>
        <strain evidence="1 2">CCTCC AB 2017055</strain>
    </source>
</reference>
<organism evidence="1 2">
    <name type="scientific">Phytoactinopolyspora halotolerans</name>
    <dbReference type="NCBI Taxonomy" id="1981512"/>
    <lineage>
        <taxon>Bacteria</taxon>
        <taxon>Bacillati</taxon>
        <taxon>Actinomycetota</taxon>
        <taxon>Actinomycetes</taxon>
        <taxon>Jiangellales</taxon>
        <taxon>Jiangellaceae</taxon>
        <taxon>Phytoactinopolyspora</taxon>
    </lineage>
</organism>
<dbReference type="Proteomes" id="UP000475214">
    <property type="component" value="Unassembled WGS sequence"/>
</dbReference>
<dbReference type="RefSeq" id="WP_163743010.1">
    <property type="nucleotide sequence ID" value="NZ_JAAGOA010000022.1"/>
</dbReference>
<evidence type="ECO:0000313" key="1">
    <source>
        <dbReference type="EMBL" id="NEE03380.1"/>
    </source>
</evidence>
<protein>
    <submittedName>
        <fullName evidence="1">DUF3800 domain-containing protein</fullName>
    </submittedName>
</protein>
<dbReference type="InterPro" id="IPR024524">
    <property type="entry name" value="DUF3800"/>
</dbReference>
<accession>A0A6L9SH17</accession>
<gene>
    <name evidence="1" type="ORF">G1H10_24740</name>
</gene>
<proteinExistence type="predicted"/>
<evidence type="ECO:0000313" key="2">
    <source>
        <dbReference type="Proteomes" id="UP000475214"/>
    </source>
</evidence>
<sequence>MSTVPRQGRERTHPRRLTAGFLSTLERCGSRGVDVVRLRARYREAARPHGVVLQHVMERVDAHARTFDPKQRVLLIADEIDGQETYRQNLWDYRRAGTPGYRSSKLEQIVDTIYFAPSRASRLIQAVDLVAYMHHRRMSVTELDRRADLANRQIWSRVSKRVVHEWEWVP</sequence>
<dbReference type="EMBL" id="JAAGOA010000022">
    <property type="protein sequence ID" value="NEE03380.1"/>
    <property type="molecule type" value="Genomic_DNA"/>
</dbReference>
<name>A0A6L9SH17_9ACTN</name>